<dbReference type="PROSITE" id="PS01180">
    <property type="entry name" value="CUB"/>
    <property type="match status" value="1"/>
</dbReference>
<dbReference type="PANTHER" id="PTHR47537:SF2">
    <property type="entry name" value="CUBILIN"/>
    <property type="match status" value="1"/>
</dbReference>
<proteinExistence type="predicted"/>
<dbReference type="OrthoDB" id="6369184at2759"/>
<dbReference type="InterPro" id="IPR053207">
    <property type="entry name" value="Non-NMDA_GluR_Accessory"/>
</dbReference>
<protein>
    <recommendedName>
        <fullName evidence="3">CUB domain-containing protein</fullName>
    </recommendedName>
</protein>
<organism evidence="4 5">
    <name type="scientific">Paragonimus westermani</name>
    <dbReference type="NCBI Taxonomy" id="34504"/>
    <lineage>
        <taxon>Eukaryota</taxon>
        <taxon>Metazoa</taxon>
        <taxon>Spiralia</taxon>
        <taxon>Lophotrochozoa</taxon>
        <taxon>Platyhelminthes</taxon>
        <taxon>Trematoda</taxon>
        <taxon>Digenea</taxon>
        <taxon>Plagiorchiida</taxon>
        <taxon>Troglotremata</taxon>
        <taxon>Troglotrematidae</taxon>
        <taxon>Paragonimus</taxon>
    </lineage>
</organism>
<name>A0A8T0DEQ8_9TREM</name>
<dbReference type="Proteomes" id="UP000699462">
    <property type="component" value="Unassembled WGS sequence"/>
</dbReference>
<dbReference type="SUPFAM" id="SSF49854">
    <property type="entry name" value="Spermadhesin, CUB domain"/>
    <property type="match status" value="1"/>
</dbReference>
<dbReference type="InterPro" id="IPR000859">
    <property type="entry name" value="CUB_dom"/>
</dbReference>
<dbReference type="PANTHER" id="PTHR47537">
    <property type="entry name" value="CUBILIN"/>
    <property type="match status" value="1"/>
</dbReference>
<evidence type="ECO:0000259" key="3">
    <source>
        <dbReference type="PROSITE" id="PS01180"/>
    </source>
</evidence>
<dbReference type="AlphaFoldDB" id="A0A8T0DEQ8"/>
<dbReference type="CDD" id="cd00041">
    <property type="entry name" value="CUB"/>
    <property type="match status" value="1"/>
</dbReference>
<dbReference type="GO" id="GO:0005886">
    <property type="term" value="C:plasma membrane"/>
    <property type="evidence" value="ECO:0007669"/>
    <property type="project" value="TreeGrafter"/>
</dbReference>
<evidence type="ECO:0000256" key="1">
    <source>
        <dbReference type="ARBA" id="ARBA00023157"/>
    </source>
</evidence>
<evidence type="ECO:0000313" key="5">
    <source>
        <dbReference type="Proteomes" id="UP000699462"/>
    </source>
</evidence>
<keyword evidence="5" id="KW-1185">Reference proteome</keyword>
<evidence type="ECO:0000313" key="4">
    <source>
        <dbReference type="EMBL" id="KAF8566289.1"/>
    </source>
</evidence>
<sequence>MQLNCLNGFPKQWTYVNLLAATNFAVHSSFGRQQLNDCSFNFYATDGLVGEFSSPNYPRLYPAEIVCDYKLIGRANEVILLQFIEFDVESSSQACATDGSGDYVELRACSVSNFLNIPRMRYCQTRPKDQRIIIRWNKPCLLIRFFSNPFITRQGFLASYSFQKSGNYNASFKGFRNSIP</sequence>
<accession>A0A8T0DEQ8</accession>
<gene>
    <name evidence="4" type="ORF">P879_09967</name>
</gene>
<dbReference type="Gene3D" id="2.60.120.290">
    <property type="entry name" value="Spermadhesin, CUB domain"/>
    <property type="match status" value="1"/>
</dbReference>
<feature type="domain" description="CUB" evidence="3">
    <location>
        <begin position="38"/>
        <end position="163"/>
    </location>
</feature>
<dbReference type="Pfam" id="PF00431">
    <property type="entry name" value="CUB"/>
    <property type="match status" value="1"/>
</dbReference>
<reference evidence="4 5" key="1">
    <citation type="submission" date="2019-07" db="EMBL/GenBank/DDBJ databases">
        <title>Annotation for the trematode Paragonimus westermani.</title>
        <authorList>
            <person name="Choi Y.-J."/>
        </authorList>
    </citation>
    <scope>NUCLEOTIDE SEQUENCE [LARGE SCALE GENOMIC DNA]</scope>
    <source>
        <strain evidence="4">180907_Pwestermani</strain>
    </source>
</reference>
<keyword evidence="1" id="KW-1015">Disulfide bond</keyword>
<comment type="caution">
    <text evidence="4">The sequence shown here is derived from an EMBL/GenBank/DDBJ whole genome shotgun (WGS) entry which is preliminary data.</text>
</comment>
<dbReference type="InterPro" id="IPR035914">
    <property type="entry name" value="Sperma_CUB_dom_sf"/>
</dbReference>
<comment type="caution">
    <text evidence="2">Lacks conserved residue(s) required for the propagation of feature annotation.</text>
</comment>
<dbReference type="EMBL" id="JTDF01005344">
    <property type="protein sequence ID" value="KAF8566289.1"/>
    <property type="molecule type" value="Genomic_DNA"/>
</dbReference>
<evidence type="ECO:0000256" key="2">
    <source>
        <dbReference type="PROSITE-ProRule" id="PRU00059"/>
    </source>
</evidence>
<dbReference type="SMART" id="SM00042">
    <property type="entry name" value="CUB"/>
    <property type="match status" value="1"/>
</dbReference>